<protein>
    <submittedName>
        <fullName evidence="2">Uncharacterized protein</fullName>
    </submittedName>
</protein>
<feature type="compositionally biased region" description="Low complexity" evidence="1">
    <location>
        <begin position="33"/>
        <end position="72"/>
    </location>
</feature>
<dbReference type="Proteomes" id="UP001190700">
    <property type="component" value="Unassembled WGS sequence"/>
</dbReference>
<evidence type="ECO:0000313" key="3">
    <source>
        <dbReference type="Proteomes" id="UP001190700"/>
    </source>
</evidence>
<organism evidence="2 3">
    <name type="scientific">Cymbomonas tetramitiformis</name>
    <dbReference type="NCBI Taxonomy" id="36881"/>
    <lineage>
        <taxon>Eukaryota</taxon>
        <taxon>Viridiplantae</taxon>
        <taxon>Chlorophyta</taxon>
        <taxon>Pyramimonadophyceae</taxon>
        <taxon>Pyramimonadales</taxon>
        <taxon>Pyramimonadaceae</taxon>
        <taxon>Cymbomonas</taxon>
    </lineage>
</organism>
<sequence>MTTLSTVRSWWICLLHHRRPRHLRHLHLLPTTATSSTSSAAATTSSTSSAATATSSNASTATATSSTTATSASPPPPLRHRLSATSSATAASSATTFTAPPSPPPPPPCPPPPTFSSFHFAYFTGDASTTCISAEFLGSLVELDIASSEDSPSALAWSEDQSSLCPQAVCAQSYTFCGFAIMGVYYLSGTATFADLNPGFRNIVNTTVQVELPLRRRPRSTSTSRISTPRPTPPPIHLHLLLTTALSPSTFPASPSLGDRRLLNILYRQRQHDVF</sequence>
<keyword evidence="3" id="KW-1185">Reference proteome</keyword>
<evidence type="ECO:0000313" key="2">
    <source>
        <dbReference type="EMBL" id="KAK3240659.1"/>
    </source>
</evidence>
<proteinExistence type="predicted"/>
<gene>
    <name evidence="2" type="ORF">CYMTET_49523</name>
</gene>
<comment type="caution">
    <text evidence="2">The sequence shown here is derived from an EMBL/GenBank/DDBJ whole genome shotgun (WGS) entry which is preliminary data.</text>
</comment>
<dbReference type="EMBL" id="LGRX02033582">
    <property type="protein sequence ID" value="KAK3240659.1"/>
    <property type="molecule type" value="Genomic_DNA"/>
</dbReference>
<dbReference type="AlphaFoldDB" id="A0AAE0BR92"/>
<accession>A0AAE0BR92</accession>
<feature type="region of interest" description="Disordered" evidence="1">
    <location>
        <begin position="33"/>
        <end position="85"/>
    </location>
</feature>
<name>A0AAE0BR92_9CHLO</name>
<reference evidence="2 3" key="1">
    <citation type="journal article" date="2015" name="Genome Biol. Evol.">
        <title>Comparative Genomics of a Bacterivorous Green Alga Reveals Evolutionary Causalities and Consequences of Phago-Mixotrophic Mode of Nutrition.</title>
        <authorList>
            <person name="Burns J.A."/>
            <person name="Paasch A."/>
            <person name="Narechania A."/>
            <person name="Kim E."/>
        </authorList>
    </citation>
    <scope>NUCLEOTIDE SEQUENCE [LARGE SCALE GENOMIC DNA]</scope>
    <source>
        <strain evidence="2 3">PLY_AMNH</strain>
    </source>
</reference>
<evidence type="ECO:0000256" key="1">
    <source>
        <dbReference type="SAM" id="MobiDB-lite"/>
    </source>
</evidence>